<dbReference type="Gene3D" id="1.10.10.10">
    <property type="entry name" value="Winged helix-like DNA-binding domain superfamily/Winged helix DNA-binding domain"/>
    <property type="match status" value="1"/>
</dbReference>
<dbReference type="RefSeq" id="WP_376979977.1">
    <property type="nucleotide sequence ID" value="NZ_JBHLSV010000008.1"/>
</dbReference>
<dbReference type="SUPFAM" id="SSF46785">
    <property type="entry name" value="Winged helix' DNA-binding domain"/>
    <property type="match status" value="1"/>
</dbReference>
<name>A0ABV6RAP6_9MICO</name>
<evidence type="ECO:0000259" key="1">
    <source>
        <dbReference type="PROSITE" id="PS50987"/>
    </source>
</evidence>
<protein>
    <submittedName>
        <fullName evidence="2">ArsR/SmtB family transcription factor</fullName>
    </submittedName>
</protein>
<dbReference type="InterPro" id="IPR036390">
    <property type="entry name" value="WH_DNA-bd_sf"/>
</dbReference>
<dbReference type="SMART" id="SM00418">
    <property type="entry name" value="HTH_ARSR"/>
    <property type="match status" value="1"/>
</dbReference>
<dbReference type="PANTHER" id="PTHR39168">
    <property type="entry name" value="TRANSCRIPTIONAL REGULATOR-RELATED"/>
    <property type="match status" value="1"/>
</dbReference>
<comment type="caution">
    <text evidence="2">The sequence shown here is derived from an EMBL/GenBank/DDBJ whole genome shotgun (WGS) entry which is preliminary data.</text>
</comment>
<evidence type="ECO:0000313" key="2">
    <source>
        <dbReference type="EMBL" id="MFC0674043.1"/>
    </source>
</evidence>
<gene>
    <name evidence="2" type="ORF">ACFFF6_08765</name>
</gene>
<dbReference type="InterPro" id="IPR052543">
    <property type="entry name" value="HTH_Metal-responsive_Reg"/>
</dbReference>
<sequence>MDARDAEGDPDLSAVAKLLAEPPRAKALMALADGRWLPASMLALEAGVSGSTMSGHLARLVDGGLLTVQQQGRYRYFRLADPWVAELVEVMARCAPRLRISSLRADTRARAVRRARHCYDHLGGRLAVAITAAMLRDRHLDAAGQDLVTDPGALPARVLGPSAVTLTASGSALLERLGAHVPAGTPARCCVDWTEHRHHLAGAPGRAVLDACREHGWISPGTHPRALRLSGQGRDRLESVFGIELTEMS</sequence>
<dbReference type="InterPro" id="IPR011991">
    <property type="entry name" value="ArsR-like_HTH"/>
</dbReference>
<dbReference type="CDD" id="cd00090">
    <property type="entry name" value="HTH_ARSR"/>
    <property type="match status" value="1"/>
</dbReference>
<organism evidence="2 3">
    <name type="scientific">Brachybacterium hainanense</name>
    <dbReference type="NCBI Taxonomy" id="1541174"/>
    <lineage>
        <taxon>Bacteria</taxon>
        <taxon>Bacillati</taxon>
        <taxon>Actinomycetota</taxon>
        <taxon>Actinomycetes</taxon>
        <taxon>Micrococcales</taxon>
        <taxon>Dermabacteraceae</taxon>
        <taxon>Brachybacterium</taxon>
    </lineage>
</organism>
<dbReference type="InterPro" id="IPR036388">
    <property type="entry name" value="WH-like_DNA-bd_sf"/>
</dbReference>
<evidence type="ECO:0000313" key="3">
    <source>
        <dbReference type="Proteomes" id="UP001589793"/>
    </source>
</evidence>
<dbReference type="PANTHER" id="PTHR39168:SF1">
    <property type="entry name" value="TRANSCRIPTIONAL REGULATORY PROTEIN"/>
    <property type="match status" value="1"/>
</dbReference>
<proteinExistence type="predicted"/>
<dbReference type="Proteomes" id="UP001589793">
    <property type="component" value="Unassembled WGS sequence"/>
</dbReference>
<accession>A0ABV6RAP6</accession>
<keyword evidence="3" id="KW-1185">Reference proteome</keyword>
<dbReference type="PRINTS" id="PR00778">
    <property type="entry name" value="HTHARSR"/>
</dbReference>
<reference evidence="2 3" key="1">
    <citation type="submission" date="2024-09" db="EMBL/GenBank/DDBJ databases">
        <authorList>
            <person name="Sun Q."/>
            <person name="Mori K."/>
        </authorList>
    </citation>
    <scope>NUCLEOTIDE SEQUENCE [LARGE SCALE GENOMIC DNA]</scope>
    <source>
        <strain evidence="2 3">CICC 10874</strain>
    </source>
</reference>
<dbReference type="InterPro" id="IPR001845">
    <property type="entry name" value="HTH_ArsR_DNA-bd_dom"/>
</dbReference>
<dbReference type="PROSITE" id="PS50987">
    <property type="entry name" value="HTH_ARSR_2"/>
    <property type="match status" value="1"/>
</dbReference>
<dbReference type="EMBL" id="JBHLSV010000008">
    <property type="protein sequence ID" value="MFC0674043.1"/>
    <property type="molecule type" value="Genomic_DNA"/>
</dbReference>
<feature type="domain" description="HTH arsR-type" evidence="1">
    <location>
        <begin position="4"/>
        <end position="99"/>
    </location>
</feature>